<evidence type="ECO:0000256" key="7">
    <source>
        <dbReference type="ARBA" id="ARBA00049158"/>
    </source>
</evidence>
<dbReference type="Pfam" id="PF02811">
    <property type="entry name" value="PHP"/>
    <property type="match status" value="1"/>
</dbReference>
<feature type="domain" description="PHP" evidence="9">
    <location>
        <begin position="4"/>
        <end position="213"/>
    </location>
</feature>
<dbReference type="CDD" id="cd12110">
    <property type="entry name" value="PHP_HisPPase_Hisj_like"/>
    <property type="match status" value="1"/>
</dbReference>
<dbReference type="PANTHER" id="PTHR21039">
    <property type="entry name" value="HISTIDINOL PHOSPHATASE-RELATED"/>
    <property type="match status" value="1"/>
</dbReference>
<dbReference type="InterPro" id="IPR016195">
    <property type="entry name" value="Pol/histidinol_Pase-like"/>
</dbReference>
<keyword evidence="5 8" id="KW-0378">Hydrolase</keyword>
<dbReference type="NCBIfam" id="TIGR01856">
    <property type="entry name" value="hisJ_fam"/>
    <property type="match status" value="1"/>
</dbReference>
<name>A0ABW4MPM9_9BACI</name>
<dbReference type="PANTHER" id="PTHR21039:SF0">
    <property type="entry name" value="HISTIDINOL-PHOSPHATASE"/>
    <property type="match status" value="1"/>
</dbReference>
<evidence type="ECO:0000256" key="4">
    <source>
        <dbReference type="ARBA" id="ARBA00022605"/>
    </source>
</evidence>
<dbReference type="NCBIfam" id="NF005996">
    <property type="entry name" value="PRK08123.1"/>
    <property type="match status" value="1"/>
</dbReference>
<keyword evidence="11" id="KW-1185">Reference proteome</keyword>
<comment type="catalytic activity">
    <reaction evidence="7 8">
        <text>L-histidinol phosphate + H2O = L-histidinol + phosphate</text>
        <dbReference type="Rhea" id="RHEA:14465"/>
        <dbReference type="ChEBI" id="CHEBI:15377"/>
        <dbReference type="ChEBI" id="CHEBI:43474"/>
        <dbReference type="ChEBI" id="CHEBI:57699"/>
        <dbReference type="ChEBI" id="CHEBI:57980"/>
        <dbReference type="EC" id="3.1.3.15"/>
    </reaction>
</comment>
<evidence type="ECO:0000256" key="3">
    <source>
        <dbReference type="ARBA" id="ARBA00013085"/>
    </source>
</evidence>
<dbReference type="Gene3D" id="3.20.20.140">
    <property type="entry name" value="Metal-dependent hydrolases"/>
    <property type="match status" value="1"/>
</dbReference>
<evidence type="ECO:0000259" key="9">
    <source>
        <dbReference type="Pfam" id="PF02811"/>
    </source>
</evidence>
<comment type="similarity">
    <text evidence="2 8">Belongs to the PHP hydrolase family. HisK subfamily.</text>
</comment>
<comment type="pathway">
    <text evidence="1 8">Amino-acid biosynthesis; L-histidine biosynthesis; L-histidine from 5-phospho-alpha-D-ribose 1-diphosphate: step 8/9.</text>
</comment>
<gene>
    <name evidence="10" type="primary">hisJ</name>
    <name evidence="10" type="ORF">ACFSFW_13845</name>
</gene>
<reference evidence="11" key="1">
    <citation type="journal article" date="2019" name="Int. J. Syst. Evol. Microbiol.">
        <title>The Global Catalogue of Microorganisms (GCM) 10K type strain sequencing project: providing services to taxonomists for standard genome sequencing and annotation.</title>
        <authorList>
            <consortium name="The Broad Institute Genomics Platform"/>
            <consortium name="The Broad Institute Genome Sequencing Center for Infectious Disease"/>
            <person name="Wu L."/>
            <person name="Ma J."/>
        </authorList>
    </citation>
    <scope>NUCLEOTIDE SEQUENCE [LARGE SCALE GENOMIC DNA]</scope>
    <source>
        <strain evidence="11">CCUG 15531</strain>
    </source>
</reference>
<evidence type="ECO:0000313" key="11">
    <source>
        <dbReference type="Proteomes" id="UP001597227"/>
    </source>
</evidence>
<evidence type="ECO:0000256" key="1">
    <source>
        <dbReference type="ARBA" id="ARBA00004970"/>
    </source>
</evidence>
<evidence type="ECO:0000256" key="6">
    <source>
        <dbReference type="ARBA" id="ARBA00023102"/>
    </source>
</evidence>
<evidence type="ECO:0000256" key="2">
    <source>
        <dbReference type="ARBA" id="ARBA00009152"/>
    </source>
</evidence>
<dbReference type="InterPro" id="IPR004013">
    <property type="entry name" value="PHP_dom"/>
</dbReference>
<keyword evidence="6 8" id="KW-0368">Histidine biosynthesis</keyword>
<proteinExistence type="inferred from homology"/>
<keyword evidence="4 8" id="KW-0028">Amino-acid biosynthesis</keyword>
<dbReference type="GO" id="GO:0004401">
    <property type="term" value="F:histidinol-phosphatase activity"/>
    <property type="evidence" value="ECO:0007669"/>
    <property type="project" value="UniProtKB-EC"/>
</dbReference>
<evidence type="ECO:0000256" key="8">
    <source>
        <dbReference type="RuleBase" id="RU366003"/>
    </source>
</evidence>
<dbReference type="RefSeq" id="WP_388039117.1">
    <property type="nucleotide sequence ID" value="NZ_JBHUEK010000021.1"/>
</dbReference>
<dbReference type="EC" id="3.1.3.15" evidence="3 8"/>
<protein>
    <recommendedName>
        <fullName evidence="3 8">Histidinol-phosphatase</fullName>
        <shortName evidence="8">HolPase</shortName>
        <ecNumber evidence="3 8">3.1.3.15</ecNumber>
    </recommendedName>
</protein>
<evidence type="ECO:0000256" key="5">
    <source>
        <dbReference type="ARBA" id="ARBA00022801"/>
    </source>
</evidence>
<organism evidence="10 11">
    <name type="scientific">Fredinandcohnia salidurans</name>
    <dbReference type="NCBI Taxonomy" id="2595041"/>
    <lineage>
        <taxon>Bacteria</taxon>
        <taxon>Bacillati</taxon>
        <taxon>Bacillota</taxon>
        <taxon>Bacilli</taxon>
        <taxon>Bacillales</taxon>
        <taxon>Bacillaceae</taxon>
        <taxon>Fredinandcohnia</taxon>
    </lineage>
</organism>
<dbReference type="EMBL" id="JBHUEK010000021">
    <property type="protein sequence ID" value="MFD1779743.1"/>
    <property type="molecule type" value="Genomic_DNA"/>
</dbReference>
<evidence type="ECO:0000313" key="10">
    <source>
        <dbReference type="EMBL" id="MFD1779743.1"/>
    </source>
</evidence>
<sequence length="273" mass="31262">MKADGHIHTPFCPHGTKDPFEDYIARALDLGFDEISFTEHAPLPSGFNDPTPQKDSGMDENHLENYFSVLTELQKKFASDIKINIGLEVDYIEGYEEDTRTFLNEYGRYLNDSILSVHFLKKQDQYYCLDYSPDTFATMISDYSSVEAVYEAYYDTLARSITANLGQFKPKRIGHITLVHKFQKKFPVAKQFDEKIHSILDQIADLGLALDYNGAGINKPLCREVYPPEDIIREAIKRKIPLVYGSDAHSRKDLNQGFDHLFKNAVLVSPTRY</sequence>
<comment type="caution">
    <text evidence="10">The sequence shown here is derived from an EMBL/GenBank/DDBJ whole genome shotgun (WGS) entry which is preliminary data.</text>
</comment>
<dbReference type="SUPFAM" id="SSF89550">
    <property type="entry name" value="PHP domain-like"/>
    <property type="match status" value="1"/>
</dbReference>
<dbReference type="Proteomes" id="UP001597227">
    <property type="component" value="Unassembled WGS sequence"/>
</dbReference>
<accession>A0ABW4MPM9</accession>
<dbReference type="InterPro" id="IPR010140">
    <property type="entry name" value="Histidinol_P_phosphatase_HisJ"/>
</dbReference>